<comment type="caution">
    <text evidence="3">The sequence shown here is derived from an EMBL/GenBank/DDBJ whole genome shotgun (WGS) entry which is preliminary data.</text>
</comment>
<keyword evidence="3" id="KW-0808">Transferase</keyword>
<dbReference type="InterPro" id="IPR003362">
    <property type="entry name" value="Bact_transf"/>
</dbReference>
<keyword evidence="4" id="KW-1185">Reference proteome</keyword>
<protein>
    <submittedName>
        <fullName evidence="3">Sugar transferase</fullName>
    </submittedName>
</protein>
<proteinExistence type="inferred from homology"/>
<dbReference type="GO" id="GO:0016780">
    <property type="term" value="F:phosphotransferase activity, for other substituted phosphate groups"/>
    <property type="evidence" value="ECO:0007669"/>
    <property type="project" value="TreeGrafter"/>
</dbReference>
<reference evidence="3 4" key="1">
    <citation type="submission" date="2020-02" db="EMBL/GenBank/DDBJ databases">
        <title>Out from the shadows clarifying the taxonomy of the family Cryomorphaceae and related taxa by utilizing the GTDB taxonomic framework.</title>
        <authorList>
            <person name="Bowman J.P."/>
        </authorList>
    </citation>
    <scope>NUCLEOTIDE SEQUENCE [LARGE SCALE GENOMIC DNA]</scope>
    <source>
        <strain evidence="3 4">QSSC 1-22</strain>
    </source>
</reference>
<organism evidence="3 4">
    <name type="scientific">Cryomorpha ignava</name>
    <dbReference type="NCBI Taxonomy" id="101383"/>
    <lineage>
        <taxon>Bacteria</taxon>
        <taxon>Pseudomonadati</taxon>
        <taxon>Bacteroidota</taxon>
        <taxon>Flavobacteriia</taxon>
        <taxon>Flavobacteriales</taxon>
        <taxon>Cryomorphaceae</taxon>
        <taxon>Cryomorpha</taxon>
    </lineage>
</organism>
<dbReference type="RefSeq" id="WP_163284469.1">
    <property type="nucleotide sequence ID" value="NZ_JAAGVY010000010.1"/>
</dbReference>
<evidence type="ECO:0000256" key="1">
    <source>
        <dbReference type="ARBA" id="ARBA00006464"/>
    </source>
</evidence>
<name>A0A7K3WP73_9FLAO</name>
<dbReference type="AlphaFoldDB" id="A0A7K3WP73"/>
<dbReference type="PANTHER" id="PTHR30576">
    <property type="entry name" value="COLANIC BIOSYNTHESIS UDP-GLUCOSE LIPID CARRIER TRANSFERASE"/>
    <property type="match status" value="1"/>
</dbReference>
<sequence>MIHVATEMTQLTGIAGSRLLGYLAPYMENKHERTEIFKITDSANLLKHKDDSLDNLINLQRVNDINGINNYFRVANAKLHNHGSFTGCVETLEQRKTRLFKKFPLGINLIYYMLDFIFKRVFPKFKFTKRFYLFLTNGRNRALSKSEILGRLVYCGFEIEGVEEIENILYFTARKIAEPNECCEPSTGLILRINRIGRNGKSITVYKFRTMHPYAQYIQEYVFKQNHLKEGGKFANDFRITKWGRWMRKFWIDELPMIYNILRGDLKLVGVRPLSEHYLSLYTPEHKDLRVKGKPGLIPPFYADMPKSIEEIMASESRYIHSYGQDPFTTDLTYCFKAFNNIFLHKARSH</sequence>
<dbReference type="EMBL" id="JAAGVY010000010">
    <property type="protein sequence ID" value="NEN23338.1"/>
    <property type="molecule type" value="Genomic_DNA"/>
</dbReference>
<dbReference type="PANTHER" id="PTHR30576:SF0">
    <property type="entry name" value="UNDECAPRENYL-PHOSPHATE N-ACETYLGALACTOSAMINYL 1-PHOSPHATE TRANSFERASE-RELATED"/>
    <property type="match status" value="1"/>
</dbReference>
<comment type="similarity">
    <text evidence="1">Belongs to the bacterial sugar transferase family.</text>
</comment>
<evidence type="ECO:0000313" key="4">
    <source>
        <dbReference type="Proteomes" id="UP000486602"/>
    </source>
</evidence>
<evidence type="ECO:0000259" key="2">
    <source>
        <dbReference type="Pfam" id="PF02397"/>
    </source>
</evidence>
<dbReference type="Proteomes" id="UP000486602">
    <property type="component" value="Unassembled WGS sequence"/>
</dbReference>
<dbReference type="Pfam" id="PF02397">
    <property type="entry name" value="Bac_transf"/>
    <property type="match status" value="1"/>
</dbReference>
<evidence type="ECO:0000313" key="3">
    <source>
        <dbReference type="EMBL" id="NEN23338.1"/>
    </source>
</evidence>
<feature type="domain" description="Bacterial sugar transferase" evidence="2">
    <location>
        <begin position="189"/>
        <end position="342"/>
    </location>
</feature>
<accession>A0A7K3WP73</accession>
<gene>
    <name evidence="3" type="ORF">G3O08_07480</name>
</gene>